<keyword evidence="2" id="KW-1185">Reference proteome</keyword>
<dbReference type="EMBL" id="CP025958">
    <property type="protein sequence ID" value="AWM37074.1"/>
    <property type="molecule type" value="Genomic_DNA"/>
</dbReference>
<proteinExistence type="predicted"/>
<organism evidence="1 2">
    <name type="scientific">Gemmata obscuriglobus</name>
    <dbReference type="NCBI Taxonomy" id="114"/>
    <lineage>
        <taxon>Bacteria</taxon>
        <taxon>Pseudomonadati</taxon>
        <taxon>Planctomycetota</taxon>
        <taxon>Planctomycetia</taxon>
        <taxon>Gemmatales</taxon>
        <taxon>Gemmataceae</taxon>
        <taxon>Gemmata</taxon>
    </lineage>
</organism>
<accession>A0A2Z3H604</accession>
<dbReference type="AlphaFoldDB" id="A0A2Z3H604"/>
<dbReference type="Proteomes" id="UP000245802">
    <property type="component" value="Chromosome"/>
</dbReference>
<protein>
    <submittedName>
        <fullName evidence="1">Uncharacterized protein</fullName>
    </submittedName>
</protein>
<gene>
    <name evidence="1" type="ORF">C1280_08585</name>
</gene>
<evidence type="ECO:0000313" key="1">
    <source>
        <dbReference type="EMBL" id="AWM37074.1"/>
    </source>
</evidence>
<sequence>MIDPGHEPTHSPTLLGHFLRDGSVINGTRPVLGEQLLELALEGFLLLRGQFRFWRVLVTQKRLRFRCRCDVSPITLAVQEQN</sequence>
<evidence type="ECO:0000313" key="2">
    <source>
        <dbReference type="Proteomes" id="UP000245802"/>
    </source>
</evidence>
<dbReference type="KEGG" id="gog:C1280_08585"/>
<name>A0A2Z3H604_9BACT</name>
<reference evidence="1 2" key="1">
    <citation type="submission" date="2018-01" db="EMBL/GenBank/DDBJ databases">
        <title>G. obscuriglobus.</title>
        <authorList>
            <person name="Franke J."/>
            <person name="Blomberg W."/>
            <person name="Selmecki A."/>
        </authorList>
    </citation>
    <scope>NUCLEOTIDE SEQUENCE [LARGE SCALE GENOMIC DNA]</scope>
    <source>
        <strain evidence="1 2">DSM 5831</strain>
    </source>
</reference>